<accession>A0A0W0YYZ3</accession>
<sequence length="1204" mass="135408">MPELPIEIVNLSGNAGYREGIINGNIEGSIRAGVTVSAHVCHGINLGLDGEIIGQILGNMDVLFIGAQAKGNVSAAAGARALIRLEPNLLEKLGLSIYLGAYARAMASGSLAIYLTPEFFSQQIQNHLDDFAADIFLIFLEEVKAEVGVWGRIAFSAMAEGNVNIVCDIKKLSAGFEISGGYKYGLKAGGGYDFYCDVGFKDLRRAVNRSSIRVSSEIKKYILKSDISNKYLLAECFDFSFPLLVLISYDLGHKSVERGEFISKEDVAGVVFTNFIANLQRYAVDKIIESAVSSLTNEFSKIYYKAFNIELGDPEKADLEESVNRLIDTLRKDDLRLTDLNVFITEAFNIIDILDSGALDDFKRPLTLFWASNVIGFEIKQLLSLYSTEIGIGSTMAGEARTSIQYSNLPSAPEFIKEEISLTLNESVIEVDISLAVDYLVEVGIANTANQIFPELEDFKQYFESSFDLTFGEIFEDALRGLKGEGHLSTYHSYQAIKGLVKTQFVEQLIMGELLPQMTNDIGNEYLYQYTEEVIRPSMYLGSEFVFKKLDNFLIEDLNGITNLPQFVDGISSGCGVVVYTVLARNIAFFDQIINDFILDYTYQGFDYMGTRLNNPQDPFFVHSRNLLSQNFPHITNLNDHVEALRQLLLDLTLAFKEISGPTIFTSERRNDMRVLKRDILLSMAGSIDYSESPDPYIERLLDCGFIPNIELVKELGNILLKINVEAFSVFVEKIIPALGDFFLTLSLPALTKLKSDLLSYIKQLSFAAKKALSEYNELSDYIDEHIIGILNAIDTLVTHFKTEFKEHLDTWGDLIKATIHYQRIESIKQTIPEGATRDGAILIFENTTWPVESVILDTAIMAGNTTLETSVNTIVDHVDETTDIIEEMIALKQNVEDAIIDGLAGFVLKPIEETANELLNALIPDSMLIKIEEYLIARRDKKELERQKLEQEQELAFLEAEKNRTKDKYDRNHFNPLVILEVSGPEKGFPFIYPEEVTLRMRLKNGNHDMVSDPSSRRIQVTINSIPIALSASNWTQSGNDMVLETLLDGTEDGLNILEVSWIKAEGDDGTVRETIPFVVNAELDYKMSNFDVFIESDPEGSDVEAEYLEFIYRGSSDLEVQGWLLQDKAGHRYVLPQFTLRPDDRLRIYTGGNSNLNKINKTRKNKLLFMGRKKAVWNNEGDTMYLTDKDNVLIYQYSYLQE</sequence>
<dbReference type="AlphaFoldDB" id="A0A0W0YYZ3"/>
<dbReference type="InterPro" id="IPR001322">
    <property type="entry name" value="Lamin_tail_dom"/>
</dbReference>
<evidence type="ECO:0000313" key="3">
    <source>
        <dbReference type="EMBL" id="KTD61854.1"/>
    </source>
</evidence>
<dbReference type="Proteomes" id="UP000054877">
    <property type="component" value="Unassembled WGS sequence"/>
</dbReference>
<gene>
    <name evidence="3" type="ORF">Lspi_2484</name>
</gene>
<protein>
    <recommendedName>
        <fullName evidence="2">LTD domain-containing protein</fullName>
    </recommendedName>
</protein>
<organism evidence="3 4">
    <name type="scientific">Legionella spiritensis</name>
    <dbReference type="NCBI Taxonomy" id="452"/>
    <lineage>
        <taxon>Bacteria</taxon>
        <taxon>Pseudomonadati</taxon>
        <taxon>Pseudomonadota</taxon>
        <taxon>Gammaproteobacteria</taxon>
        <taxon>Legionellales</taxon>
        <taxon>Legionellaceae</taxon>
        <taxon>Legionella</taxon>
    </lineage>
</organism>
<dbReference type="PATRIC" id="fig|452.5.peg.2743"/>
<feature type="coiled-coil region" evidence="1">
    <location>
        <begin position="933"/>
        <end position="969"/>
    </location>
</feature>
<dbReference type="SUPFAM" id="SSF74853">
    <property type="entry name" value="Lamin A/C globular tail domain"/>
    <property type="match status" value="1"/>
</dbReference>
<evidence type="ECO:0000259" key="2">
    <source>
        <dbReference type="Pfam" id="PF00932"/>
    </source>
</evidence>
<dbReference type="STRING" id="452.Lspi_2484"/>
<feature type="domain" description="LTD" evidence="2">
    <location>
        <begin position="1096"/>
        <end position="1201"/>
    </location>
</feature>
<dbReference type="InterPro" id="IPR036415">
    <property type="entry name" value="Lamin_tail_dom_sf"/>
</dbReference>
<dbReference type="OrthoDB" id="6294868at2"/>
<comment type="caution">
    <text evidence="3">The sequence shown here is derived from an EMBL/GenBank/DDBJ whole genome shotgun (WGS) entry which is preliminary data.</text>
</comment>
<keyword evidence="4" id="KW-1185">Reference proteome</keyword>
<dbReference type="Pfam" id="PF00932">
    <property type="entry name" value="LTD"/>
    <property type="match status" value="1"/>
</dbReference>
<dbReference type="RefSeq" id="WP_058484371.1">
    <property type="nucleotide sequence ID" value="NZ_CAAAII010000016.1"/>
</dbReference>
<evidence type="ECO:0000313" key="4">
    <source>
        <dbReference type="Proteomes" id="UP000054877"/>
    </source>
</evidence>
<name>A0A0W0YYZ3_LEGSP</name>
<dbReference type="Gene3D" id="2.60.40.1260">
    <property type="entry name" value="Lamin Tail domain"/>
    <property type="match status" value="1"/>
</dbReference>
<evidence type="ECO:0000256" key="1">
    <source>
        <dbReference type="SAM" id="Coils"/>
    </source>
</evidence>
<proteinExistence type="predicted"/>
<dbReference type="EMBL" id="LNYX01000031">
    <property type="protein sequence ID" value="KTD61854.1"/>
    <property type="molecule type" value="Genomic_DNA"/>
</dbReference>
<reference evidence="3 4" key="1">
    <citation type="submission" date="2015-11" db="EMBL/GenBank/DDBJ databases">
        <title>Genomic analysis of 38 Legionella species identifies large and diverse effector repertoires.</title>
        <authorList>
            <person name="Burstein D."/>
            <person name="Amaro F."/>
            <person name="Zusman T."/>
            <person name="Lifshitz Z."/>
            <person name="Cohen O."/>
            <person name="Gilbert J.A."/>
            <person name="Pupko T."/>
            <person name="Shuman H.A."/>
            <person name="Segal G."/>
        </authorList>
    </citation>
    <scope>NUCLEOTIDE SEQUENCE [LARGE SCALE GENOMIC DNA]</scope>
    <source>
        <strain evidence="3 4">Mt.St.Helens-9</strain>
    </source>
</reference>
<keyword evidence="1" id="KW-0175">Coiled coil</keyword>